<name>A0A7U7G9V6_9GAMM</name>
<accession>A0A7U7G9V6</accession>
<protein>
    <submittedName>
        <fullName evidence="2">Uncharacterized protein</fullName>
    </submittedName>
</protein>
<proteinExistence type="predicted"/>
<organism evidence="2 3">
    <name type="scientific">Candidatus Contendobacter odensis Run_B_J11</name>
    <dbReference type="NCBI Taxonomy" id="1400861"/>
    <lineage>
        <taxon>Bacteria</taxon>
        <taxon>Pseudomonadati</taxon>
        <taxon>Pseudomonadota</taxon>
        <taxon>Gammaproteobacteria</taxon>
        <taxon>Candidatus Competibacteraceae</taxon>
        <taxon>Candidatus Contendibacter</taxon>
    </lineage>
</organism>
<feature type="region of interest" description="Disordered" evidence="1">
    <location>
        <begin position="1"/>
        <end position="37"/>
    </location>
</feature>
<dbReference type="EMBL" id="CBTK010000070">
    <property type="protein sequence ID" value="CDH44336.1"/>
    <property type="molecule type" value="Genomic_DNA"/>
</dbReference>
<evidence type="ECO:0000313" key="2">
    <source>
        <dbReference type="EMBL" id="CDH44336.1"/>
    </source>
</evidence>
<dbReference type="Proteomes" id="UP000019184">
    <property type="component" value="Unassembled WGS sequence"/>
</dbReference>
<comment type="caution">
    <text evidence="2">The sequence shown here is derived from an EMBL/GenBank/DDBJ whole genome shotgun (WGS) entry which is preliminary data.</text>
</comment>
<evidence type="ECO:0000256" key="1">
    <source>
        <dbReference type="SAM" id="MobiDB-lite"/>
    </source>
</evidence>
<evidence type="ECO:0000313" key="3">
    <source>
        <dbReference type="Proteomes" id="UP000019184"/>
    </source>
</evidence>
<keyword evidence="3" id="KW-1185">Reference proteome</keyword>
<reference evidence="2 3" key="1">
    <citation type="journal article" date="2014" name="ISME J.">
        <title>Candidatus Competibacter-lineage genomes retrieved from metagenomes reveal functional metabolic diversity.</title>
        <authorList>
            <person name="McIlroy S.J."/>
            <person name="Albertsen M."/>
            <person name="Andresen E.K."/>
            <person name="Saunders A.M."/>
            <person name="Kristiansen R."/>
            <person name="Stokholm-Bjerregaard M."/>
            <person name="Nielsen K.L."/>
            <person name="Nielsen P.H."/>
        </authorList>
    </citation>
    <scope>NUCLEOTIDE SEQUENCE [LARGE SCALE GENOMIC DNA]</scope>
    <source>
        <strain evidence="2 3">Run_B_J11</strain>
    </source>
</reference>
<gene>
    <name evidence="2" type="ORF">BN874_1610010</name>
</gene>
<sequence length="120" mass="12729">MAQLNKVASGAISAKRNKQSVGWGRGKESPEYERTGEFLERDKRALAYFPLTAGMRKSPTDKKRRAKDGASYYLGRGRRKPSGGLGFPQGNNGGGCGVVAAGAECLKDLPSAKARGNPEG</sequence>
<dbReference type="AlphaFoldDB" id="A0A7U7G9V6"/>
<feature type="compositionally biased region" description="Basic and acidic residues" evidence="1">
    <location>
        <begin position="25"/>
        <end position="37"/>
    </location>
</feature>
<feature type="region of interest" description="Disordered" evidence="1">
    <location>
        <begin position="54"/>
        <end position="91"/>
    </location>
</feature>